<dbReference type="RefSeq" id="XP_022989451.1">
    <property type="nucleotide sequence ID" value="XM_023133683.1"/>
</dbReference>
<dbReference type="GO" id="GO:0009505">
    <property type="term" value="C:plant-type cell wall"/>
    <property type="evidence" value="ECO:0007669"/>
    <property type="project" value="TreeGrafter"/>
</dbReference>
<dbReference type="GO" id="GO:0005576">
    <property type="term" value="C:extracellular region"/>
    <property type="evidence" value="ECO:0007669"/>
    <property type="project" value="InterPro"/>
</dbReference>
<evidence type="ECO:0000313" key="5">
    <source>
        <dbReference type="Proteomes" id="UP000504608"/>
    </source>
</evidence>
<feature type="chain" id="PRO_5026830734" evidence="2">
    <location>
        <begin position="19"/>
        <end position="269"/>
    </location>
</feature>
<keyword evidence="5" id="KW-1185">Reference proteome</keyword>
<dbReference type="SUPFAM" id="SSF50685">
    <property type="entry name" value="Barwin-like endoglucanases"/>
    <property type="match status" value="1"/>
</dbReference>
<accession>A0A6J1JK38</accession>
<keyword evidence="2" id="KW-0732">Signal</keyword>
<organism evidence="5 6">
    <name type="scientific">Cucurbita maxima</name>
    <name type="common">Pumpkin</name>
    <name type="synonym">Winter squash</name>
    <dbReference type="NCBI Taxonomy" id="3661"/>
    <lineage>
        <taxon>Eukaryota</taxon>
        <taxon>Viridiplantae</taxon>
        <taxon>Streptophyta</taxon>
        <taxon>Embryophyta</taxon>
        <taxon>Tracheophyta</taxon>
        <taxon>Spermatophyta</taxon>
        <taxon>Magnoliopsida</taxon>
        <taxon>eudicotyledons</taxon>
        <taxon>Gunneridae</taxon>
        <taxon>Pentapetalae</taxon>
        <taxon>rosids</taxon>
        <taxon>fabids</taxon>
        <taxon>Cucurbitales</taxon>
        <taxon>Cucurbitaceae</taxon>
        <taxon>Cucurbiteae</taxon>
        <taxon>Cucurbita</taxon>
    </lineage>
</organism>
<dbReference type="Gene3D" id="2.40.40.10">
    <property type="entry name" value="RlpA-like domain"/>
    <property type="match status" value="1"/>
</dbReference>
<dbReference type="InterPro" id="IPR007112">
    <property type="entry name" value="Expansin/allergen_DPBB_dom"/>
</dbReference>
<dbReference type="InterPro" id="IPR036749">
    <property type="entry name" value="Expansin_CBD_sf"/>
</dbReference>
<feature type="domain" description="Expansin-like CBD" evidence="4">
    <location>
        <begin position="158"/>
        <end position="241"/>
    </location>
</feature>
<comment type="similarity">
    <text evidence="1">Belongs to the expansin family.</text>
</comment>
<gene>
    <name evidence="6" type="primary">LOC111486501</name>
</gene>
<dbReference type="PANTHER" id="PTHR31692:SF4">
    <property type="entry name" value="EXPANSIN-LIKE A1-RELATED"/>
    <property type="match status" value="1"/>
</dbReference>
<dbReference type="InterPro" id="IPR009009">
    <property type="entry name" value="RlpA-like_DPBB"/>
</dbReference>
<dbReference type="KEGG" id="cmax:111486501"/>
<feature type="domain" description="Expansin-like EG45" evidence="3">
    <location>
        <begin position="40"/>
        <end position="144"/>
    </location>
</feature>
<dbReference type="PROSITE" id="PS50842">
    <property type="entry name" value="EXPANSIN_EG45"/>
    <property type="match status" value="1"/>
</dbReference>
<dbReference type="Pfam" id="PF03330">
    <property type="entry name" value="DPBB_1"/>
    <property type="match status" value="1"/>
</dbReference>
<dbReference type="GeneID" id="111486501"/>
<proteinExistence type="inferred from homology"/>
<feature type="signal peptide" evidence="2">
    <location>
        <begin position="1"/>
        <end position="18"/>
    </location>
</feature>
<evidence type="ECO:0000256" key="2">
    <source>
        <dbReference type="SAM" id="SignalP"/>
    </source>
</evidence>
<dbReference type="Pfam" id="PF01357">
    <property type="entry name" value="Expansin_C"/>
    <property type="match status" value="1"/>
</dbReference>
<dbReference type="Proteomes" id="UP000504608">
    <property type="component" value="Unplaced"/>
</dbReference>
<dbReference type="InterPro" id="IPR007118">
    <property type="entry name" value="Expan_Lol_pI"/>
</dbReference>
<evidence type="ECO:0000259" key="3">
    <source>
        <dbReference type="PROSITE" id="PS50842"/>
    </source>
</evidence>
<reference evidence="6" key="1">
    <citation type="submission" date="2025-08" db="UniProtKB">
        <authorList>
            <consortium name="RefSeq"/>
        </authorList>
    </citation>
    <scope>IDENTIFICATION</scope>
    <source>
        <tissue evidence="6">Young leaves</tissue>
    </source>
</reference>
<dbReference type="AlphaFoldDB" id="A0A6J1JK38"/>
<protein>
    <submittedName>
        <fullName evidence="6">Expansin-like A2</fullName>
    </submittedName>
</protein>
<dbReference type="Gene3D" id="2.60.40.760">
    <property type="entry name" value="Expansin, cellulose-binding-like domain"/>
    <property type="match status" value="1"/>
</dbReference>
<dbReference type="GO" id="GO:0009506">
    <property type="term" value="C:plasmodesma"/>
    <property type="evidence" value="ECO:0007669"/>
    <property type="project" value="TreeGrafter"/>
</dbReference>
<dbReference type="OrthoDB" id="623266at2759"/>
<evidence type="ECO:0000259" key="4">
    <source>
        <dbReference type="PROSITE" id="PS50843"/>
    </source>
</evidence>
<dbReference type="SUPFAM" id="SSF49590">
    <property type="entry name" value="PHL pollen allergen"/>
    <property type="match status" value="1"/>
</dbReference>
<dbReference type="InterPro" id="IPR036908">
    <property type="entry name" value="RlpA-like_sf"/>
</dbReference>
<dbReference type="PROSITE" id="PS50843">
    <property type="entry name" value="EXPANSIN_CBD"/>
    <property type="match status" value="1"/>
</dbReference>
<dbReference type="InterPro" id="IPR007117">
    <property type="entry name" value="Expansin_CBD"/>
</dbReference>
<dbReference type="PANTHER" id="PTHR31692">
    <property type="entry name" value="EXPANSIN-B3"/>
    <property type="match status" value="1"/>
</dbReference>
<evidence type="ECO:0000313" key="6">
    <source>
        <dbReference type="RefSeq" id="XP_022989451.1"/>
    </source>
</evidence>
<sequence>MPFFLPLLFLTIVSSAAACDRCLHQAKAAFYQVESDGELRGACGYGNLTSELSNGHFSAITATLYGHGAGCGACFQVRCKNEALCNKEGTKIVVTDGNESSQTDLVISKKAFSEMGLSGKEELLIIEGVVDVEFKRVPCEYKNKNLMVRVEEMSKPPTYLAMKLLYQGGQTEIVGIDIAKVGESNWSMMARNYGAVWDSKRPISEGPLQLRFVLTSGFDGKWIWSKYVFPVDWRPGQVYDTGVQINDVAKENCPDDQCADKHWAGPVGA</sequence>
<dbReference type="PRINTS" id="PR01225">
    <property type="entry name" value="EXPANSNFAMLY"/>
</dbReference>
<dbReference type="GO" id="GO:0009653">
    <property type="term" value="P:anatomical structure morphogenesis"/>
    <property type="evidence" value="ECO:0007669"/>
    <property type="project" value="UniProtKB-ARBA"/>
</dbReference>
<evidence type="ECO:0000256" key="1">
    <source>
        <dbReference type="RuleBase" id="RU003460"/>
    </source>
</evidence>
<name>A0A6J1JK38_CUCMA</name>